<keyword evidence="8" id="KW-1185">Reference proteome</keyword>
<dbReference type="SUPFAM" id="SSF103088">
    <property type="entry name" value="OmpA-like"/>
    <property type="match status" value="1"/>
</dbReference>
<organism evidence="7 8">
    <name type="scientific">Turneriella parva (strain ATCC BAA-1111 / DSM 21527 / NCTC 11395 / H)</name>
    <name type="common">Leptospira parva</name>
    <dbReference type="NCBI Taxonomy" id="869212"/>
    <lineage>
        <taxon>Bacteria</taxon>
        <taxon>Pseudomonadati</taxon>
        <taxon>Spirochaetota</taxon>
        <taxon>Spirochaetia</taxon>
        <taxon>Leptospirales</taxon>
        <taxon>Leptospiraceae</taxon>
        <taxon>Turneriella</taxon>
    </lineage>
</organism>
<proteinExistence type="predicted"/>
<feature type="chain" id="PRO_5003686000" evidence="5">
    <location>
        <begin position="17"/>
        <end position="423"/>
    </location>
</feature>
<accession>I4B7T8</accession>
<dbReference type="EMBL" id="CP002959">
    <property type="protein sequence ID" value="AFM13345.1"/>
    <property type="molecule type" value="Genomic_DNA"/>
</dbReference>
<evidence type="ECO:0000313" key="8">
    <source>
        <dbReference type="Proteomes" id="UP000006048"/>
    </source>
</evidence>
<evidence type="ECO:0000256" key="4">
    <source>
        <dbReference type="PROSITE-ProRule" id="PRU00473"/>
    </source>
</evidence>
<dbReference type="PRINTS" id="PR01021">
    <property type="entry name" value="OMPADOMAIN"/>
</dbReference>
<evidence type="ECO:0000313" key="7">
    <source>
        <dbReference type="EMBL" id="AFM13345.1"/>
    </source>
</evidence>
<keyword evidence="5" id="KW-0732">Signal</keyword>
<dbReference type="InterPro" id="IPR006665">
    <property type="entry name" value="OmpA-like"/>
</dbReference>
<dbReference type="STRING" id="869212.Turpa_2706"/>
<feature type="signal peptide" evidence="5">
    <location>
        <begin position="1"/>
        <end position="16"/>
    </location>
</feature>
<keyword evidence="3" id="KW-0998">Cell outer membrane</keyword>
<evidence type="ECO:0000259" key="6">
    <source>
        <dbReference type="PROSITE" id="PS51123"/>
    </source>
</evidence>
<dbReference type="InterPro" id="IPR006664">
    <property type="entry name" value="OMP_bac"/>
</dbReference>
<dbReference type="InterPro" id="IPR050330">
    <property type="entry name" value="Bact_OuterMem_StrucFunc"/>
</dbReference>
<dbReference type="GO" id="GO:0009279">
    <property type="term" value="C:cell outer membrane"/>
    <property type="evidence" value="ECO:0007669"/>
    <property type="project" value="UniProtKB-SubCell"/>
</dbReference>
<sequence>MFLLAFALGSSGAAVAAKPATRSGGKPEKKPTPDVLAEGEGKVLRWHFESGEILELKKFSEQVIKTGATSEKRSVFHRVLLETRAVDAAQGYQLEGTFTTLVRGSGSDSPFTETERHNASFFLTPAGMFTVPAGQYMPNIRSVPTFSETRDPALKDEAAMEPGTTWEKPGAEVMRFTDLVTVPFNVRYEYRGLENVKSQDGEKNCHKFIANYELNFGDAEQGGPRVFGYVTSIWFWDSAQGIPYYAQEDYNVIIVNEAGIANEFKIKSRSYYRKFQARTDPEKITLAEKLREELVTENPQISVRVTDHGVAISLPDVFFDTDSASLSSDAKSVLKQIGKPLAALKNRHIRVRGHTDSTGDEKYNQQLSEKRAATVAEYLIDKADLNPDTLSYEGRGARDPIADNSIADGRAKNRRVEIILLDK</sequence>
<dbReference type="PROSITE" id="PS51123">
    <property type="entry name" value="OMPA_2"/>
    <property type="match status" value="1"/>
</dbReference>
<dbReference type="KEGG" id="tpx:Turpa_2706"/>
<dbReference type="Gene3D" id="3.30.1330.60">
    <property type="entry name" value="OmpA-like domain"/>
    <property type="match status" value="1"/>
</dbReference>
<dbReference type="AlphaFoldDB" id="I4B7T8"/>
<dbReference type="Pfam" id="PF00691">
    <property type="entry name" value="OmpA"/>
    <property type="match status" value="1"/>
</dbReference>
<evidence type="ECO:0000256" key="2">
    <source>
        <dbReference type="ARBA" id="ARBA00023136"/>
    </source>
</evidence>
<evidence type="ECO:0000256" key="3">
    <source>
        <dbReference type="ARBA" id="ARBA00023237"/>
    </source>
</evidence>
<keyword evidence="2 4" id="KW-0472">Membrane</keyword>
<evidence type="ECO:0000256" key="5">
    <source>
        <dbReference type="SAM" id="SignalP"/>
    </source>
</evidence>
<protein>
    <submittedName>
        <fullName evidence="7">OmpA/MotB domain protein</fullName>
    </submittedName>
</protein>
<comment type="subcellular location">
    <subcellularLocation>
        <location evidence="1">Cell outer membrane</location>
    </subcellularLocation>
</comment>
<dbReference type="InterPro" id="IPR036737">
    <property type="entry name" value="OmpA-like_sf"/>
</dbReference>
<gene>
    <name evidence="7" type="ordered locus">Turpa_2706</name>
</gene>
<dbReference type="Proteomes" id="UP000006048">
    <property type="component" value="Chromosome"/>
</dbReference>
<dbReference type="CDD" id="cd07185">
    <property type="entry name" value="OmpA_C-like"/>
    <property type="match status" value="1"/>
</dbReference>
<dbReference type="PANTHER" id="PTHR30329">
    <property type="entry name" value="STATOR ELEMENT OF FLAGELLAR MOTOR COMPLEX"/>
    <property type="match status" value="1"/>
</dbReference>
<name>I4B7T8_TURPD</name>
<evidence type="ECO:0000256" key="1">
    <source>
        <dbReference type="ARBA" id="ARBA00004442"/>
    </source>
</evidence>
<dbReference type="HOGENOM" id="CLU_045523_0_0_12"/>
<feature type="domain" description="OmpA-like" evidence="6">
    <location>
        <begin position="306"/>
        <end position="423"/>
    </location>
</feature>
<reference evidence="7 8" key="1">
    <citation type="submission" date="2012-06" db="EMBL/GenBank/DDBJ databases">
        <title>The complete chromosome of genome of Turneriella parva DSM 21527.</title>
        <authorList>
            <consortium name="US DOE Joint Genome Institute (JGI-PGF)"/>
            <person name="Lucas S."/>
            <person name="Han J."/>
            <person name="Lapidus A."/>
            <person name="Bruce D."/>
            <person name="Goodwin L."/>
            <person name="Pitluck S."/>
            <person name="Peters L."/>
            <person name="Kyrpides N."/>
            <person name="Mavromatis K."/>
            <person name="Ivanova N."/>
            <person name="Mikhailova N."/>
            <person name="Chertkov O."/>
            <person name="Detter J.C."/>
            <person name="Tapia R."/>
            <person name="Han C."/>
            <person name="Land M."/>
            <person name="Hauser L."/>
            <person name="Markowitz V."/>
            <person name="Cheng J.-F."/>
            <person name="Hugenholtz P."/>
            <person name="Woyke T."/>
            <person name="Wu D."/>
            <person name="Gronow S."/>
            <person name="Wellnitz S."/>
            <person name="Brambilla E."/>
            <person name="Klenk H.-P."/>
            <person name="Eisen J.A."/>
        </authorList>
    </citation>
    <scope>NUCLEOTIDE SEQUENCE [LARGE SCALE GENOMIC DNA]</scope>
    <source>
        <strain evidence="8">ATCC BAA-1111 / DSM 21527 / NCTC 11395 / H</strain>
    </source>
</reference>
<dbReference type="PANTHER" id="PTHR30329:SF21">
    <property type="entry name" value="LIPOPROTEIN YIAD-RELATED"/>
    <property type="match status" value="1"/>
</dbReference>